<accession>A0A6G0TBL7</accession>
<keyword evidence="2" id="KW-1185">Reference proteome</keyword>
<evidence type="ECO:0000313" key="1">
    <source>
        <dbReference type="EMBL" id="KAE9529621.1"/>
    </source>
</evidence>
<dbReference type="AlphaFoldDB" id="A0A6G0TBL7"/>
<name>A0A6G0TBL7_APHGL</name>
<dbReference type="Proteomes" id="UP000475862">
    <property type="component" value="Unassembled WGS sequence"/>
</dbReference>
<proteinExistence type="predicted"/>
<organism evidence="1 2">
    <name type="scientific">Aphis glycines</name>
    <name type="common">Soybean aphid</name>
    <dbReference type="NCBI Taxonomy" id="307491"/>
    <lineage>
        <taxon>Eukaryota</taxon>
        <taxon>Metazoa</taxon>
        <taxon>Ecdysozoa</taxon>
        <taxon>Arthropoda</taxon>
        <taxon>Hexapoda</taxon>
        <taxon>Insecta</taxon>
        <taxon>Pterygota</taxon>
        <taxon>Neoptera</taxon>
        <taxon>Paraneoptera</taxon>
        <taxon>Hemiptera</taxon>
        <taxon>Sternorrhyncha</taxon>
        <taxon>Aphidomorpha</taxon>
        <taxon>Aphidoidea</taxon>
        <taxon>Aphididae</taxon>
        <taxon>Aphidini</taxon>
        <taxon>Aphis</taxon>
        <taxon>Aphis</taxon>
    </lineage>
</organism>
<comment type="caution">
    <text evidence="1">The sequence shown here is derived from an EMBL/GenBank/DDBJ whole genome shotgun (WGS) entry which is preliminary data.</text>
</comment>
<sequence>MVFNGGIAIRNSKCAHFISNNLKRKQNPYVLFLYYKHLTYSKFVFRFNIFDDTSIYFETTDYHYTKLKLMNTKYVMSYNVACSCVLNLTVGDVQHDEPIYRDSAIDVLKIICCNIMVCRFITQELYNNYGTALILISLENNNYKSPDVVMKLARSQMPNHNHSNCFDSCASRLNRLIQNEVNKIICMLTEIRMGENVDDKNNRNEALEYTLKFSRNIGVNIIYAQNSHFNSQCGSGRKGFVWSSINRPNYKDVGSCSKDLFMLEMHRVKHVQYYTCVIN</sequence>
<evidence type="ECO:0000313" key="2">
    <source>
        <dbReference type="Proteomes" id="UP000475862"/>
    </source>
</evidence>
<gene>
    <name evidence="1" type="ORF">AGLY_011717</name>
</gene>
<reference evidence="1 2" key="1">
    <citation type="submission" date="2019-08" db="EMBL/GenBank/DDBJ databases">
        <title>The genome of the soybean aphid Biotype 1, its phylome, world population structure and adaptation to the North American continent.</title>
        <authorList>
            <person name="Giordano R."/>
            <person name="Donthu R.K."/>
            <person name="Hernandez A.G."/>
            <person name="Wright C.L."/>
            <person name="Zimin A.V."/>
        </authorList>
    </citation>
    <scope>NUCLEOTIDE SEQUENCE [LARGE SCALE GENOMIC DNA]</scope>
    <source>
        <tissue evidence="1">Whole aphids</tissue>
    </source>
</reference>
<dbReference type="EMBL" id="VYZN01000044">
    <property type="protein sequence ID" value="KAE9529621.1"/>
    <property type="molecule type" value="Genomic_DNA"/>
</dbReference>
<protein>
    <submittedName>
        <fullName evidence="1">Uncharacterized protein</fullName>
    </submittedName>
</protein>